<dbReference type="FunFam" id="3.30.390.30:FF:000001">
    <property type="entry name" value="Dihydrolipoyl dehydrogenase"/>
    <property type="match status" value="1"/>
</dbReference>
<evidence type="ECO:0000259" key="8">
    <source>
        <dbReference type="Pfam" id="PF07992"/>
    </source>
</evidence>
<sequence length="216" mass="22454">SVVCRLEDGGELEAECLLVSVGRRPNVEGLGLDGAGVKHGKGGIEVNERMETSASGVYAAGDAVGGLMLAHVATREGVAAAENAMGRRVEVRYEAMPNTIYTLPEVSSVGLTEEEAKERGIEIVTGRSPFAANGKAKGLGEEEGFVKWVASKEEGALLGLHVVGPHATELVASGVIAVERGMTSREYGRAVLPHPTLSEALADAVEAIHGTSINQQ</sequence>
<dbReference type="InterPro" id="IPR036188">
    <property type="entry name" value="FAD/NAD-bd_sf"/>
</dbReference>
<dbReference type="EMBL" id="DSEC01000430">
    <property type="protein sequence ID" value="HER44017.1"/>
    <property type="molecule type" value="Genomic_DNA"/>
</dbReference>
<comment type="caution">
    <text evidence="9">The sequence shown here is derived from an EMBL/GenBank/DDBJ whole genome shotgun (WGS) entry which is preliminary data.</text>
</comment>
<feature type="domain" description="Pyridine nucleotide-disulphide oxidoreductase dimerisation" evidence="7">
    <location>
        <begin position="96"/>
        <end position="204"/>
    </location>
</feature>
<evidence type="ECO:0000256" key="3">
    <source>
        <dbReference type="ARBA" id="ARBA00022630"/>
    </source>
</evidence>
<dbReference type="Pfam" id="PF07992">
    <property type="entry name" value="Pyr_redox_2"/>
    <property type="match status" value="1"/>
</dbReference>
<evidence type="ECO:0000313" key="9">
    <source>
        <dbReference type="EMBL" id="HER44017.1"/>
    </source>
</evidence>
<dbReference type="PRINTS" id="PR00368">
    <property type="entry name" value="FADPNR"/>
</dbReference>
<reference evidence="9" key="1">
    <citation type="journal article" date="2020" name="mSystems">
        <title>Genome- and Community-Level Interaction Insights into Carbon Utilization and Element Cycling Functions of Hydrothermarchaeota in Hydrothermal Sediment.</title>
        <authorList>
            <person name="Zhou Z."/>
            <person name="Liu Y."/>
            <person name="Xu W."/>
            <person name="Pan J."/>
            <person name="Luo Z.H."/>
            <person name="Li M."/>
        </authorList>
    </citation>
    <scope>NUCLEOTIDE SEQUENCE [LARGE SCALE GENOMIC DNA]</scope>
    <source>
        <strain evidence="9">SpSt-1233</strain>
    </source>
</reference>
<comment type="cofactor">
    <cofactor evidence="1">
        <name>FAD</name>
        <dbReference type="ChEBI" id="CHEBI:57692"/>
    </cofactor>
</comment>
<keyword evidence="5" id="KW-0560">Oxidoreductase</keyword>
<gene>
    <name evidence="9" type="ORF">ENO08_06120</name>
</gene>
<keyword evidence="4" id="KW-0274">FAD</keyword>
<dbReference type="GO" id="GO:0006103">
    <property type="term" value="P:2-oxoglutarate metabolic process"/>
    <property type="evidence" value="ECO:0007669"/>
    <property type="project" value="TreeGrafter"/>
</dbReference>
<dbReference type="InterPro" id="IPR016156">
    <property type="entry name" value="FAD/NAD-linked_Rdtase_dimer_sf"/>
</dbReference>
<evidence type="ECO:0000256" key="5">
    <source>
        <dbReference type="ARBA" id="ARBA00023002"/>
    </source>
</evidence>
<dbReference type="Gene3D" id="3.30.390.30">
    <property type="match status" value="1"/>
</dbReference>
<organism evidence="9">
    <name type="scientific">Eiseniibacteriota bacterium</name>
    <dbReference type="NCBI Taxonomy" id="2212470"/>
    <lineage>
        <taxon>Bacteria</taxon>
        <taxon>Candidatus Eiseniibacteriota</taxon>
    </lineage>
</organism>
<dbReference type="Gene3D" id="3.50.50.60">
    <property type="entry name" value="FAD/NAD(P)-binding domain"/>
    <property type="match status" value="1"/>
</dbReference>
<evidence type="ECO:0000259" key="7">
    <source>
        <dbReference type="Pfam" id="PF02852"/>
    </source>
</evidence>
<dbReference type="PANTHER" id="PTHR22912">
    <property type="entry name" value="DISULFIDE OXIDOREDUCTASE"/>
    <property type="match status" value="1"/>
</dbReference>
<proteinExistence type="inferred from homology"/>
<dbReference type="GO" id="GO:0050660">
    <property type="term" value="F:flavin adenine dinucleotide binding"/>
    <property type="evidence" value="ECO:0007669"/>
    <property type="project" value="TreeGrafter"/>
</dbReference>
<evidence type="ECO:0000256" key="1">
    <source>
        <dbReference type="ARBA" id="ARBA00001974"/>
    </source>
</evidence>
<dbReference type="InterPro" id="IPR004099">
    <property type="entry name" value="Pyr_nucl-diS_OxRdtase_dimer"/>
</dbReference>
<dbReference type="InterPro" id="IPR023753">
    <property type="entry name" value="FAD/NAD-binding_dom"/>
</dbReference>
<dbReference type="PRINTS" id="PR00411">
    <property type="entry name" value="PNDRDTASEI"/>
</dbReference>
<dbReference type="Proteomes" id="UP000886069">
    <property type="component" value="Unassembled WGS sequence"/>
</dbReference>
<feature type="domain" description="FAD/NAD(P)-binding" evidence="8">
    <location>
        <begin position="4"/>
        <end position="77"/>
    </location>
</feature>
<keyword evidence="6" id="KW-0520">NAD</keyword>
<name>A0A7V2AVJ9_UNCEI</name>
<comment type="similarity">
    <text evidence="2">Belongs to the class-I pyridine nucleotide-disulfide oxidoreductase family.</text>
</comment>
<dbReference type="SUPFAM" id="SSF55424">
    <property type="entry name" value="FAD/NAD-linked reductases, dimerisation (C-terminal) domain"/>
    <property type="match status" value="1"/>
</dbReference>
<dbReference type="InterPro" id="IPR050151">
    <property type="entry name" value="Class-I_Pyr_Nuc-Dis_Oxidored"/>
</dbReference>
<feature type="non-terminal residue" evidence="9">
    <location>
        <position position="1"/>
    </location>
</feature>
<dbReference type="PANTHER" id="PTHR22912:SF151">
    <property type="entry name" value="DIHYDROLIPOYL DEHYDROGENASE, MITOCHONDRIAL"/>
    <property type="match status" value="1"/>
</dbReference>
<dbReference type="Pfam" id="PF02852">
    <property type="entry name" value="Pyr_redox_dim"/>
    <property type="match status" value="1"/>
</dbReference>
<protein>
    <submittedName>
        <fullName evidence="9">Dihydrolipoyl dehydrogenase</fullName>
    </submittedName>
</protein>
<evidence type="ECO:0000256" key="2">
    <source>
        <dbReference type="ARBA" id="ARBA00007532"/>
    </source>
</evidence>
<evidence type="ECO:0000256" key="6">
    <source>
        <dbReference type="ARBA" id="ARBA00023027"/>
    </source>
</evidence>
<dbReference type="AlphaFoldDB" id="A0A7V2AVJ9"/>
<dbReference type="GO" id="GO:0004148">
    <property type="term" value="F:dihydrolipoyl dehydrogenase (NADH) activity"/>
    <property type="evidence" value="ECO:0007669"/>
    <property type="project" value="TreeGrafter"/>
</dbReference>
<dbReference type="SUPFAM" id="SSF51905">
    <property type="entry name" value="FAD/NAD(P)-binding domain"/>
    <property type="match status" value="1"/>
</dbReference>
<evidence type="ECO:0000256" key="4">
    <source>
        <dbReference type="ARBA" id="ARBA00022827"/>
    </source>
</evidence>
<accession>A0A7V2AVJ9</accession>
<keyword evidence="3" id="KW-0285">Flavoprotein</keyword>